<dbReference type="NCBIfam" id="TIGR01414">
    <property type="entry name" value="autotrans_barl"/>
    <property type="match status" value="1"/>
</dbReference>
<accession>A0A1N6FTZ8</accession>
<dbReference type="RefSeq" id="WP_074216311.1">
    <property type="nucleotide sequence ID" value="NZ_FSRG01000004.1"/>
</dbReference>
<evidence type="ECO:0000313" key="3">
    <source>
        <dbReference type="EMBL" id="SIN98744.1"/>
    </source>
</evidence>
<gene>
    <name evidence="3" type="ORF">SAMN02745161_1513</name>
</gene>
<feature type="domain" description="Autotransporter" evidence="2">
    <location>
        <begin position="1496"/>
        <end position="1768"/>
    </location>
</feature>
<organism evidence="3 4">
    <name type="scientific">Halodesulfovibrio marinisediminis DSM 17456</name>
    <dbReference type="NCBI Taxonomy" id="1121457"/>
    <lineage>
        <taxon>Bacteria</taxon>
        <taxon>Pseudomonadati</taxon>
        <taxon>Thermodesulfobacteriota</taxon>
        <taxon>Desulfovibrionia</taxon>
        <taxon>Desulfovibrionales</taxon>
        <taxon>Desulfovibrionaceae</taxon>
        <taxon>Halodesulfovibrio</taxon>
    </lineage>
</organism>
<name>A0A1N6FTZ8_9BACT</name>
<evidence type="ECO:0000259" key="2">
    <source>
        <dbReference type="PROSITE" id="PS51208"/>
    </source>
</evidence>
<dbReference type="SMART" id="SM00869">
    <property type="entry name" value="Autotransporter"/>
    <property type="match status" value="1"/>
</dbReference>
<dbReference type="EMBL" id="FSRG01000004">
    <property type="protein sequence ID" value="SIN98744.1"/>
    <property type="molecule type" value="Genomic_DNA"/>
</dbReference>
<dbReference type="GO" id="GO:0019867">
    <property type="term" value="C:outer membrane"/>
    <property type="evidence" value="ECO:0007669"/>
    <property type="project" value="InterPro"/>
</dbReference>
<keyword evidence="1" id="KW-0732">Signal</keyword>
<sequence>MASKKKMTRTQKAAAAAALAFIVGAAPAAGLAADATLNTTAAGNAVAADTTFTKVDTSLNPVGDASKITFGADKLTATIGKTAYIWKKSVGAATPTDAKEKGIDGKLTIEVQAFDATTVVAKDNELGAVEFIATGGGLKTASLTVNGTVGNITVGAAAPTAIAITVNEGGTTGTITGSGAKDDTVTFAGGKTGNVDGGAAGSDTAIFKKSGKIKDAAPNLIFNDGSDHTLIGFENIELAGGTKEAPVELVVNDATDNRATSGALATKNLKIGANTVLKAGHDNGGAASEAAITKLSGLGDVTNSGTIDVATIELAAGKTYTAKSGSTAKAITFAGLGNAVLEGGTVASITGTAGEDQTVTLAGGKVTGVIDGGAGGTDILNLKKTAELLTSAKAGNDLTFDGNEIKGFETINVVGAAGSPVTVTSKLTAAKAINVGAHGTLANEGKLGAVTVDAATAVFKNVSGEAGAVQLTQGKVTVDGGKVASIAGGNHANTVVINKGEVTGNVGLDNDKDILTVTGGEIKGATTLGDGDNKFTMTGGKVAAVTGGAGDDTVKISGKAEAGAITLGAGVNTFTMEGGKVASVTGGAAIDTFVMKGGEITGAVALGGDKDKFFMEGGVIKTVTNDNSGNSYTLKAGTITDALDLTNDDAEDIVQLTGAEAVATVNASAKDVAVISTTGTIADASTPAADDFVFGKTKLNNFKKVSISGTKAFTVTNTSKKAFASFDNSPGNTLAVGDRADNKATLENSGIIKALTVFEGGTFKNIAKGQTTTVALSGGKAYLNSGSTTGTVTGSGNADTVVLGGGKLTNLPIAAGGGDDTAELATSGTLTEMAKASTKFDHAAVAHDGAKVSSQVADLQAFEKIAVSGEGTVVSVKVDSDATADGLNFEIGKGAKLTTVAKSVAKGITGVGDVSNAGVLDLDVTLANGKSFTHKGGTAKKVTLDAGKAIIGATASLDNVTGQAAQFSINKGAGGTIVGASGVELAGADAKNAITVTNNTTTPFAAFNDVNKFQIKDHATLVNAAAGKIGAMKLNGAGAKVTNFGTADVVTVNNGTFVNESTGKVTGAVTMDTTADNVFDNKGIVEGAVALNKGNFINSGTLKENVAVANDAVFTYNGGTIAAGKTVSTASANAALGFGVNTKVSDFVKNKKQYTGFKNLLASGSANVIVDTAKLRTAADAVSPANNLAIVGATDKSTVTITKDVDGTTQKIGLGGRKNGSLTVEAGATSASTFDASTILATDNSKITLNRKTTTSGVVGVAKNASLTLNQDLTLGGNLGVNHDHRDSKIGEIATLNLNTANVVAADHNVTLGAYDANTAANNRGARLTTFVKYDEKAKANVNGKITANAGHITLNNTAVVVNVADNAVDQKGIVVAETKTGNLTANKTTLANANSAFYTLSNLKAVDKKLTFDLDVKDAKDFAAEGVNSNDAFALKTVFGNDPRLANTALLKKAIKEAHAEPFSGAVTSVINANSAARNVINTRVASVRGKSSGSEDAKWKLWSQFFGNSADESAHDGGTAYDSKTLGLTFGIDRALKDNFRLGFAYTYMNTEVDSKNSSNKNDIDTHLFTLYSDYTFGKGWYLDGHTSYGFNKYHVDRYMTVLANKASASFDGYTLNVGAEIGKDIMVKKAVVTPFLAADYSYISTDSYKEHGAGKSNLIVDDQNNNIFETALGVRVSGTFNKFTPEFRVAWVQDWAGENVVTNGRFATGPALSSSSVKRDTTNLAVGAGLDYQITDSFKLGADFDFLGSSHRKSYGGALNATYEF</sequence>
<dbReference type="Proteomes" id="UP000184694">
    <property type="component" value="Unassembled WGS sequence"/>
</dbReference>
<keyword evidence="4" id="KW-1185">Reference proteome</keyword>
<dbReference type="InterPro" id="IPR005546">
    <property type="entry name" value="Autotransporte_beta"/>
</dbReference>
<dbReference type="Gene3D" id="2.40.128.130">
    <property type="entry name" value="Autotransporter beta-domain"/>
    <property type="match status" value="1"/>
</dbReference>
<dbReference type="PROSITE" id="PS51208">
    <property type="entry name" value="AUTOTRANSPORTER"/>
    <property type="match status" value="1"/>
</dbReference>
<dbReference type="Gene3D" id="2.160.20.160">
    <property type="match status" value="1"/>
</dbReference>
<dbReference type="InterPro" id="IPR006315">
    <property type="entry name" value="OM_autotransptr_brl_dom"/>
</dbReference>
<dbReference type="SUPFAM" id="SSF103515">
    <property type="entry name" value="Autotransporter"/>
    <property type="match status" value="1"/>
</dbReference>
<reference evidence="4" key="1">
    <citation type="submission" date="2016-11" db="EMBL/GenBank/DDBJ databases">
        <authorList>
            <person name="Varghese N."/>
            <person name="Submissions S."/>
        </authorList>
    </citation>
    <scope>NUCLEOTIDE SEQUENCE [LARGE SCALE GENOMIC DNA]</scope>
    <source>
        <strain evidence="4">DSM 17456</strain>
    </source>
</reference>
<evidence type="ECO:0000313" key="4">
    <source>
        <dbReference type="Proteomes" id="UP000184694"/>
    </source>
</evidence>
<evidence type="ECO:0000256" key="1">
    <source>
        <dbReference type="SAM" id="SignalP"/>
    </source>
</evidence>
<feature type="chain" id="PRO_5012455615" evidence="1">
    <location>
        <begin position="29"/>
        <end position="1768"/>
    </location>
</feature>
<dbReference type="STRING" id="1121457.SAMN02745161_1513"/>
<dbReference type="Pfam" id="PF03797">
    <property type="entry name" value="Autotransporter"/>
    <property type="match status" value="1"/>
</dbReference>
<protein>
    <submittedName>
        <fullName evidence="3">Outer membrane autotransporter barrel domain-containing protein</fullName>
    </submittedName>
</protein>
<dbReference type="OrthoDB" id="5318987at2"/>
<feature type="signal peptide" evidence="1">
    <location>
        <begin position="1"/>
        <end position="28"/>
    </location>
</feature>
<dbReference type="InterPro" id="IPR036709">
    <property type="entry name" value="Autotransporte_beta_dom_sf"/>
</dbReference>
<proteinExistence type="predicted"/>